<dbReference type="NCBIfam" id="NF009020">
    <property type="entry name" value="PRK12356.1"/>
    <property type="match status" value="1"/>
</dbReference>
<dbReference type="InterPro" id="IPR012338">
    <property type="entry name" value="Beta-lactam/transpept-like"/>
</dbReference>
<dbReference type="HAMAP" id="MF_00313">
    <property type="entry name" value="Glutaminase"/>
    <property type="match status" value="1"/>
</dbReference>
<comment type="caution">
    <text evidence="5">Lacks conserved residue(s) required for the propagation of feature annotation.</text>
</comment>
<dbReference type="InterPro" id="IPR015868">
    <property type="entry name" value="Glutaminase"/>
</dbReference>
<reference evidence="6" key="1">
    <citation type="journal article" date="2023" name="Microbiol Resour">
        <title>Genome Sequences of Rhodoplanes serenus and Two Thermotolerant Strains, Rhodoplanes tepidamans and 'Rhodoplanes cryptolactis,' Further Refine the Genus.</title>
        <authorList>
            <person name="Rayyan A.A."/>
            <person name="Kyndt J.A."/>
        </authorList>
    </citation>
    <scope>NUCLEOTIDE SEQUENCE</scope>
    <source>
        <strain evidence="6">DSM 9987</strain>
    </source>
</reference>
<dbReference type="NCBIfam" id="TIGR03814">
    <property type="entry name" value="Gln_ase"/>
    <property type="match status" value="1"/>
</dbReference>
<evidence type="ECO:0000313" key="7">
    <source>
        <dbReference type="Proteomes" id="UP001165652"/>
    </source>
</evidence>
<dbReference type="SUPFAM" id="SSF56601">
    <property type="entry name" value="beta-lactamase/transpeptidase-like"/>
    <property type="match status" value="1"/>
</dbReference>
<name>A0ABT5J425_RHOTP</name>
<keyword evidence="3 5" id="KW-0378">Hydrolase</keyword>
<evidence type="ECO:0000256" key="2">
    <source>
        <dbReference type="ARBA" id="ARBA00012918"/>
    </source>
</evidence>
<dbReference type="GO" id="GO:0004359">
    <property type="term" value="F:glutaminase activity"/>
    <property type="evidence" value="ECO:0007669"/>
    <property type="project" value="UniProtKB-EC"/>
</dbReference>
<feature type="binding site" evidence="5">
    <location>
        <position position="188"/>
    </location>
    <ligand>
        <name>substrate</name>
    </ligand>
</feature>
<dbReference type="Pfam" id="PF04960">
    <property type="entry name" value="Glutaminase"/>
    <property type="match status" value="1"/>
</dbReference>
<keyword evidence="7" id="KW-1185">Reference proteome</keyword>
<dbReference type="EC" id="3.5.1.2" evidence="2 5"/>
<dbReference type="Gene3D" id="3.40.710.10">
    <property type="entry name" value="DD-peptidase/beta-lactamase superfamily"/>
    <property type="match status" value="1"/>
</dbReference>
<evidence type="ECO:0000256" key="1">
    <source>
        <dbReference type="ARBA" id="ARBA00011076"/>
    </source>
</evidence>
<evidence type="ECO:0000256" key="5">
    <source>
        <dbReference type="HAMAP-Rule" id="MF_00313"/>
    </source>
</evidence>
<protein>
    <recommendedName>
        <fullName evidence="2 5">Glutaminase</fullName>
        <ecNumber evidence="2 5">3.5.1.2</ecNumber>
    </recommendedName>
</protein>
<sequence length="334" mass="34750">MDVRLGAGDHGSYANVSTGRLPGPDEVRSLVSEAHALFRDDRDGEVSQVYPALARVPPDLFGICVVGTNGNVHAVGDTEVPFSIMSVSKPFVFALVCEAIGPAQAREKLGANSTGLPFNSAAAVEWSPDGRTNPMVNAGAIATTSLVPGASAEEKWRFVHDGLSRFAGRTLAVDDEVYASASATNFRNRSIAHMLQSRGCIYSDPLEATDLYTRQCSLEVSARDLAVMGATLADGGVNPLTGQRVVAAAVCHYALAVMATAGMYETSGDWLYEIGLPGKSGIGGGIVTVSPGKGGLGTFGPRLDAAGNSVKGIRAARFLSQSLGMDLFVSKPEA</sequence>
<reference evidence="6" key="2">
    <citation type="submission" date="2023-02" db="EMBL/GenBank/DDBJ databases">
        <authorList>
            <person name="Rayyan A."/>
            <person name="Meyer T."/>
            <person name="Kyndt J.A."/>
        </authorList>
    </citation>
    <scope>NUCLEOTIDE SEQUENCE</scope>
    <source>
        <strain evidence="6">DSM 9987</strain>
    </source>
</reference>
<comment type="catalytic activity">
    <reaction evidence="4 5">
        <text>L-glutamine + H2O = L-glutamate + NH4(+)</text>
        <dbReference type="Rhea" id="RHEA:15889"/>
        <dbReference type="ChEBI" id="CHEBI:15377"/>
        <dbReference type="ChEBI" id="CHEBI:28938"/>
        <dbReference type="ChEBI" id="CHEBI:29985"/>
        <dbReference type="ChEBI" id="CHEBI:58359"/>
        <dbReference type="EC" id="3.5.1.2"/>
    </reaction>
</comment>
<proteinExistence type="inferred from homology"/>
<evidence type="ECO:0000313" key="6">
    <source>
        <dbReference type="EMBL" id="MDC7784396.1"/>
    </source>
</evidence>
<gene>
    <name evidence="5 6" type="primary">glsA</name>
    <name evidence="6" type="ORF">PQJ73_01755</name>
</gene>
<feature type="binding site" evidence="5">
    <location>
        <position position="212"/>
    </location>
    <ligand>
        <name>substrate</name>
    </ligand>
</feature>
<evidence type="ECO:0000256" key="3">
    <source>
        <dbReference type="ARBA" id="ARBA00022801"/>
    </source>
</evidence>
<comment type="caution">
    <text evidence="6">The sequence shown here is derived from an EMBL/GenBank/DDBJ whole genome shotgun (WGS) entry which is preliminary data.</text>
</comment>
<dbReference type="EMBL" id="JAQQLI010000001">
    <property type="protein sequence ID" value="MDC7784396.1"/>
    <property type="molecule type" value="Genomic_DNA"/>
</dbReference>
<dbReference type="RefSeq" id="WP_272775239.1">
    <property type="nucleotide sequence ID" value="NZ_JAQQLI010000001.1"/>
</dbReference>
<dbReference type="Proteomes" id="UP001165652">
    <property type="component" value="Unassembled WGS sequence"/>
</dbReference>
<keyword evidence="5" id="KW-0007">Acetylation</keyword>
<accession>A0ABT5J425</accession>
<comment type="subunit">
    <text evidence="5">Homotetramer.</text>
</comment>
<evidence type="ECO:0000256" key="4">
    <source>
        <dbReference type="ARBA" id="ARBA00049534"/>
    </source>
</evidence>
<dbReference type="PANTHER" id="PTHR12544:SF48">
    <property type="entry name" value="GLUTAMINASE 1"/>
    <property type="match status" value="1"/>
</dbReference>
<organism evidence="6 7">
    <name type="scientific">Rhodoplanes tepidamans</name>
    <name type="common">Rhodoplanes cryptolactis</name>
    <dbReference type="NCBI Taxonomy" id="200616"/>
    <lineage>
        <taxon>Bacteria</taxon>
        <taxon>Pseudomonadati</taxon>
        <taxon>Pseudomonadota</taxon>
        <taxon>Alphaproteobacteria</taxon>
        <taxon>Hyphomicrobiales</taxon>
        <taxon>Nitrobacteraceae</taxon>
        <taxon>Rhodoplanes</taxon>
    </lineage>
</organism>
<feature type="binding site" evidence="5">
    <location>
        <position position="86"/>
    </location>
    <ligand>
        <name>substrate</name>
    </ligand>
</feature>
<feature type="binding site" evidence="5">
    <location>
        <position position="137"/>
    </location>
    <ligand>
        <name>substrate</name>
    </ligand>
</feature>
<feature type="binding site" evidence="5">
    <location>
        <position position="264"/>
    </location>
    <ligand>
        <name>substrate</name>
    </ligand>
</feature>
<dbReference type="PANTHER" id="PTHR12544">
    <property type="entry name" value="GLUTAMINASE"/>
    <property type="match status" value="1"/>
</dbReference>
<comment type="similarity">
    <text evidence="1 5">Belongs to the glutaminase family.</text>
</comment>